<evidence type="ECO:0000256" key="2">
    <source>
        <dbReference type="ARBA" id="ARBA00006432"/>
    </source>
</evidence>
<evidence type="ECO:0000313" key="6">
    <source>
        <dbReference type="EMBL" id="OUC76188.1"/>
    </source>
</evidence>
<dbReference type="PROSITE" id="PS00012">
    <property type="entry name" value="PHOSPHOPANTETHEINE"/>
    <property type="match status" value="1"/>
</dbReference>
<evidence type="ECO:0000256" key="4">
    <source>
        <dbReference type="ARBA" id="ARBA00022553"/>
    </source>
</evidence>
<evidence type="ECO:0000256" key="3">
    <source>
        <dbReference type="ARBA" id="ARBA00022450"/>
    </source>
</evidence>
<name>A0A243Q499_9ACTN</name>
<feature type="non-terminal residue" evidence="6">
    <location>
        <position position="1"/>
    </location>
</feature>
<dbReference type="InterPro" id="IPR000873">
    <property type="entry name" value="AMP-dep_synth/lig_dom"/>
</dbReference>
<dbReference type="InterPro" id="IPR006162">
    <property type="entry name" value="Ppantetheine_attach_site"/>
</dbReference>
<dbReference type="FunFam" id="2.30.38.10:FF:000001">
    <property type="entry name" value="Non-ribosomal peptide synthetase PvdI"/>
    <property type="match status" value="1"/>
</dbReference>
<dbReference type="Gene3D" id="3.30.300.30">
    <property type="match status" value="1"/>
</dbReference>
<dbReference type="AlphaFoldDB" id="A0A243Q499"/>
<dbReference type="Gene3D" id="3.30.559.10">
    <property type="entry name" value="Chloramphenicol acetyltransferase-like domain"/>
    <property type="match status" value="1"/>
</dbReference>
<dbReference type="PANTHER" id="PTHR45527:SF1">
    <property type="entry name" value="FATTY ACID SYNTHASE"/>
    <property type="match status" value="1"/>
</dbReference>
<dbReference type="EMBL" id="NGFP01000494">
    <property type="protein sequence ID" value="OUC76188.1"/>
    <property type="molecule type" value="Genomic_DNA"/>
</dbReference>
<dbReference type="NCBIfam" id="TIGR01733">
    <property type="entry name" value="AA-adenyl-dom"/>
    <property type="match status" value="1"/>
</dbReference>
<dbReference type="GO" id="GO:0044550">
    <property type="term" value="P:secondary metabolite biosynthetic process"/>
    <property type="evidence" value="ECO:0007669"/>
    <property type="project" value="TreeGrafter"/>
</dbReference>
<comment type="cofactor">
    <cofactor evidence="1">
        <name>pantetheine 4'-phosphate</name>
        <dbReference type="ChEBI" id="CHEBI:47942"/>
    </cofactor>
</comment>
<comment type="caution">
    <text evidence="6">The sequence shown here is derived from an EMBL/GenBank/DDBJ whole genome shotgun (WGS) entry which is preliminary data.</text>
</comment>
<dbReference type="Pfam" id="PF00550">
    <property type="entry name" value="PP-binding"/>
    <property type="match status" value="1"/>
</dbReference>
<dbReference type="FunFam" id="1.10.1200.10:FF:000005">
    <property type="entry name" value="Nonribosomal peptide synthetase 1"/>
    <property type="match status" value="1"/>
</dbReference>
<dbReference type="SUPFAM" id="SSF52777">
    <property type="entry name" value="CoA-dependent acyltransferases"/>
    <property type="match status" value="1"/>
</dbReference>
<dbReference type="SUPFAM" id="SSF47336">
    <property type="entry name" value="ACP-like"/>
    <property type="match status" value="1"/>
</dbReference>
<dbReference type="GO" id="GO:0005737">
    <property type="term" value="C:cytoplasm"/>
    <property type="evidence" value="ECO:0007669"/>
    <property type="project" value="TreeGrafter"/>
</dbReference>
<dbReference type="GO" id="GO:0031177">
    <property type="term" value="F:phosphopantetheine binding"/>
    <property type="evidence" value="ECO:0007669"/>
    <property type="project" value="InterPro"/>
</dbReference>
<dbReference type="InterPro" id="IPR036736">
    <property type="entry name" value="ACP-like_sf"/>
</dbReference>
<dbReference type="InterPro" id="IPR025110">
    <property type="entry name" value="AMP-bd_C"/>
</dbReference>
<dbReference type="GO" id="GO:0043041">
    <property type="term" value="P:amino acid activation for nonribosomal peptide biosynthetic process"/>
    <property type="evidence" value="ECO:0007669"/>
    <property type="project" value="TreeGrafter"/>
</dbReference>
<dbReference type="InterPro" id="IPR010071">
    <property type="entry name" value="AA_adenyl_dom"/>
</dbReference>
<dbReference type="Proteomes" id="UP000194761">
    <property type="component" value="Unassembled WGS sequence"/>
</dbReference>
<dbReference type="Pfam" id="PF00501">
    <property type="entry name" value="AMP-binding"/>
    <property type="match status" value="1"/>
</dbReference>
<dbReference type="InterPro" id="IPR020845">
    <property type="entry name" value="AMP-binding_CS"/>
</dbReference>
<evidence type="ECO:0000256" key="1">
    <source>
        <dbReference type="ARBA" id="ARBA00001957"/>
    </source>
</evidence>
<feature type="non-terminal residue" evidence="6">
    <location>
        <position position="528"/>
    </location>
</feature>
<feature type="domain" description="Carrier" evidence="5">
    <location>
        <begin position="382"/>
        <end position="456"/>
    </location>
</feature>
<dbReference type="InterPro" id="IPR020806">
    <property type="entry name" value="PKS_PP-bd"/>
</dbReference>
<dbReference type="FunFam" id="3.30.300.30:FF:000010">
    <property type="entry name" value="Enterobactin synthetase component F"/>
    <property type="match status" value="1"/>
</dbReference>
<protein>
    <submittedName>
        <fullName evidence="6">Non-ribosomal peptide synthetase</fullName>
    </submittedName>
</protein>
<dbReference type="SUPFAM" id="SSF56801">
    <property type="entry name" value="Acetyl-CoA synthetase-like"/>
    <property type="match status" value="1"/>
</dbReference>
<dbReference type="InterPro" id="IPR023213">
    <property type="entry name" value="CAT-like_dom_sf"/>
</dbReference>
<keyword evidence="7" id="KW-1185">Reference proteome</keyword>
<dbReference type="Pfam" id="PF13193">
    <property type="entry name" value="AMP-binding_C"/>
    <property type="match status" value="1"/>
</dbReference>
<reference evidence="6 7" key="1">
    <citation type="submission" date="2017-05" db="EMBL/GenBank/DDBJ databases">
        <title>Biotechnological potential of actinobacteria isolated from South African environments.</title>
        <authorList>
            <person name="Le Roes-Hill M."/>
            <person name="Prins A."/>
            <person name="Durrell K.A."/>
        </authorList>
    </citation>
    <scope>NUCLEOTIDE SEQUENCE [LARGE SCALE GENOMIC DNA]</scope>
    <source>
        <strain evidence="6">M26</strain>
    </source>
</reference>
<sequence length="528" mass="55839">SRIEDGLSGAEVVMMDTWTGDGLPDSDPVTALLPGHPAYVVFTSGSTGLPKGVLVTHAGLPGYARTEIDRYAVTEDSRVLQFASIGFDGAVLEWLMAFSSGAALVLAPAGIYGGEPLGRFLAEARVTHAFVTPAALATIPERPLPDLRTLLVGGEACRPELVRRWAAGRRMINVYGPTETTVVVATSDPLTSPDDTPIGRPVYDTRLHVLDPGLRAVPPGAAGELYVAGPSVARGYLNRPGLTAERFVADPSQVGGRMYRTGDLVRWGADGQLQYLDRADRQVKVRGFRIELGEIESVLAGHPGVGQAAVLARDDQPGDRRLVAYVTGTADADELRRHARLALPDYMVPAAIVVLEAMPLTANGKLDRQALPAPERETSGREPATDRERLLCGLFAEVLGVERAGADDGFFDLGGDSILAIQLVARAREAGLGLTPKHVFQHRSPEALALVAHESVETAVTDGDDGIGPLPATPIMAWLAERGGPIGGFSQTVVLRVPPGLGLDHLTVAVQAVLDCHDVLRLRVAGPG</sequence>
<evidence type="ECO:0000259" key="5">
    <source>
        <dbReference type="PROSITE" id="PS50075"/>
    </source>
</evidence>
<keyword evidence="3" id="KW-0596">Phosphopantetheine</keyword>
<keyword evidence="4" id="KW-0597">Phosphoprotein</keyword>
<evidence type="ECO:0000313" key="7">
    <source>
        <dbReference type="Proteomes" id="UP000194761"/>
    </source>
</evidence>
<gene>
    <name evidence="6" type="ORF">CA984_43950</name>
</gene>
<dbReference type="InterPro" id="IPR009081">
    <property type="entry name" value="PP-bd_ACP"/>
</dbReference>
<dbReference type="PROSITE" id="PS00455">
    <property type="entry name" value="AMP_BINDING"/>
    <property type="match status" value="1"/>
</dbReference>
<dbReference type="InterPro" id="IPR045851">
    <property type="entry name" value="AMP-bd_C_sf"/>
</dbReference>
<comment type="similarity">
    <text evidence="2">Belongs to the ATP-dependent AMP-binding enzyme family.</text>
</comment>
<accession>A0A243Q499</accession>
<dbReference type="Gene3D" id="3.40.50.12780">
    <property type="entry name" value="N-terminal domain of ligase-like"/>
    <property type="match status" value="1"/>
</dbReference>
<dbReference type="PROSITE" id="PS50075">
    <property type="entry name" value="CARRIER"/>
    <property type="match status" value="1"/>
</dbReference>
<dbReference type="PANTHER" id="PTHR45527">
    <property type="entry name" value="NONRIBOSOMAL PEPTIDE SYNTHETASE"/>
    <property type="match status" value="1"/>
</dbReference>
<dbReference type="Gene3D" id="1.10.1200.10">
    <property type="entry name" value="ACP-like"/>
    <property type="match status" value="1"/>
</dbReference>
<proteinExistence type="inferred from homology"/>
<organism evidence="6 7">
    <name type="scientific">Streptosporangium minutum</name>
    <dbReference type="NCBI Taxonomy" id="569862"/>
    <lineage>
        <taxon>Bacteria</taxon>
        <taxon>Bacillati</taxon>
        <taxon>Actinomycetota</taxon>
        <taxon>Actinomycetes</taxon>
        <taxon>Streptosporangiales</taxon>
        <taxon>Streptosporangiaceae</taxon>
        <taxon>Streptosporangium</taxon>
    </lineage>
</organism>
<dbReference type="InterPro" id="IPR042099">
    <property type="entry name" value="ANL_N_sf"/>
</dbReference>
<dbReference type="SMART" id="SM00823">
    <property type="entry name" value="PKS_PP"/>
    <property type="match status" value="1"/>
</dbReference>